<gene>
    <name evidence="2" type="ORF">SAMN04488096_1321</name>
</gene>
<protein>
    <submittedName>
        <fullName evidence="2">Uncharacterized protein</fullName>
    </submittedName>
</protein>
<proteinExistence type="predicted"/>
<reference evidence="2 3" key="1">
    <citation type="submission" date="2016-11" db="EMBL/GenBank/DDBJ databases">
        <authorList>
            <person name="Jaros S."/>
            <person name="Januszkiewicz K."/>
            <person name="Wedrychowicz H."/>
        </authorList>
    </citation>
    <scope>NUCLEOTIDE SEQUENCE [LARGE SCALE GENOMIC DNA]</scope>
    <source>
        <strain evidence="2 3">DSM 21425</strain>
    </source>
</reference>
<keyword evidence="1" id="KW-0812">Transmembrane</keyword>
<feature type="transmembrane region" description="Helical" evidence="1">
    <location>
        <begin position="72"/>
        <end position="92"/>
    </location>
</feature>
<dbReference type="RefSeq" id="WP_073153923.1">
    <property type="nucleotide sequence ID" value="NZ_FQYY01000032.1"/>
</dbReference>
<name>A0A1M6HYW9_9FLAO</name>
<feature type="transmembrane region" description="Helical" evidence="1">
    <location>
        <begin position="38"/>
        <end position="60"/>
    </location>
</feature>
<evidence type="ECO:0000313" key="3">
    <source>
        <dbReference type="Proteomes" id="UP000184225"/>
    </source>
</evidence>
<keyword evidence="3" id="KW-1185">Reference proteome</keyword>
<evidence type="ECO:0000313" key="2">
    <source>
        <dbReference type="EMBL" id="SHJ27351.1"/>
    </source>
</evidence>
<dbReference type="OrthoDB" id="1443898at2"/>
<sequence>MKKGILKTLLFYGIGFGIAGIAYAIIGNPYIHAPGIHHLILFLTLVIGLIWTLISVGIFFFKTRTEKLKGIIVSNSLIIISCFLYVAIPIYLDSNEKTFIESDFVRTEIKGDTTELYHNDNLIYIKVKDSVILDLR</sequence>
<keyword evidence="1" id="KW-1133">Transmembrane helix</keyword>
<organism evidence="2 3">
    <name type="scientific">Mesonia phycicola</name>
    <dbReference type="NCBI Taxonomy" id="579105"/>
    <lineage>
        <taxon>Bacteria</taxon>
        <taxon>Pseudomonadati</taxon>
        <taxon>Bacteroidota</taxon>
        <taxon>Flavobacteriia</taxon>
        <taxon>Flavobacteriales</taxon>
        <taxon>Flavobacteriaceae</taxon>
        <taxon>Mesonia</taxon>
    </lineage>
</organism>
<dbReference type="Proteomes" id="UP000184225">
    <property type="component" value="Unassembled WGS sequence"/>
</dbReference>
<dbReference type="STRING" id="579105.SAMN04488096_1321"/>
<dbReference type="AlphaFoldDB" id="A0A1M6HYW9"/>
<accession>A0A1M6HYW9</accession>
<dbReference type="EMBL" id="FQYY01000032">
    <property type="protein sequence ID" value="SHJ27351.1"/>
    <property type="molecule type" value="Genomic_DNA"/>
</dbReference>
<keyword evidence="1" id="KW-0472">Membrane</keyword>
<feature type="transmembrane region" description="Helical" evidence="1">
    <location>
        <begin position="9"/>
        <end position="26"/>
    </location>
</feature>
<evidence type="ECO:0000256" key="1">
    <source>
        <dbReference type="SAM" id="Phobius"/>
    </source>
</evidence>